<dbReference type="AlphaFoldDB" id="A0A5J5GHM7"/>
<proteinExistence type="predicted"/>
<accession>A0A5J5GHM7</accession>
<evidence type="ECO:0000313" key="1">
    <source>
        <dbReference type="EMBL" id="KAA9007208.1"/>
    </source>
</evidence>
<dbReference type="Proteomes" id="UP000367750">
    <property type="component" value="Unassembled WGS sequence"/>
</dbReference>
<dbReference type="EMBL" id="VYKK01000004">
    <property type="protein sequence ID" value="KAA9007208.1"/>
    <property type="molecule type" value="Genomic_DNA"/>
</dbReference>
<comment type="caution">
    <text evidence="1">The sequence shown here is derived from an EMBL/GenBank/DDBJ whole genome shotgun (WGS) entry which is preliminary data.</text>
</comment>
<evidence type="ECO:0000313" key="2">
    <source>
        <dbReference type="Proteomes" id="UP000367750"/>
    </source>
</evidence>
<keyword evidence="2" id="KW-1185">Reference proteome</keyword>
<name>A0A5J5GHM7_9BACL</name>
<dbReference type="RefSeq" id="WP_150456498.1">
    <property type="nucleotide sequence ID" value="NZ_VYKK01000004.1"/>
</dbReference>
<gene>
    <name evidence="1" type="ORF">F4V43_01605</name>
</gene>
<protein>
    <submittedName>
        <fullName evidence="1">Uncharacterized protein</fullName>
    </submittedName>
</protein>
<sequence length="86" mass="9986">MNKNTNNDHNLDRFTSPYYNHRFPDPQEKEVINYSTCAGCGETVTTLDVINRDILDIYGMCVHDDRECIKKAVEARVITLDDIMQF</sequence>
<reference evidence="1 2" key="1">
    <citation type="submission" date="2019-09" db="EMBL/GenBank/DDBJ databases">
        <title>Bacillus ochoae sp. nov., Paenibacillus whitsoniae sp. nov., Paenibacillus spiritus sp. nov. Isolated from the Mars Exploration Rover during spacecraft assembly.</title>
        <authorList>
            <person name="Seuylemezian A."/>
            <person name="Vaishampayan P."/>
        </authorList>
    </citation>
    <scope>NUCLEOTIDE SEQUENCE [LARGE SCALE GENOMIC DNA]</scope>
    <source>
        <strain evidence="1 2">MER_111</strain>
    </source>
</reference>
<organism evidence="1 2">
    <name type="scientific">Paenibacillus spiritus</name>
    <dbReference type="NCBI Taxonomy" id="2496557"/>
    <lineage>
        <taxon>Bacteria</taxon>
        <taxon>Bacillati</taxon>
        <taxon>Bacillota</taxon>
        <taxon>Bacilli</taxon>
        <taxon>Bacillales</taxon>
        <taxon>Paenibacillaceae</taxon>
        <taxon>Paenibacillus</taxon>
    </lineage>
</organism>
<dbReference type="OrthoDB" id="2653207at2"/>